<proteinExistence type="predicted"/>
<dbReference type="SUPFAM" id="SSF46785">
    <property type="entry name" value="Winged helix' DNA-binding domain"/>
    <property type="match status" value="1"/>
</dbReference>
<dbReference type="EMBL" id="MLJW01000352">
    <property type="protein sequence ID" value="OIQ88925.1"/>
    <property type="molecule type" value="Genomic_DNA"/>
</dbReference>
<accession>A0A1J5RL98</accession>
<keyword evidence="1" id="KW-0805">Transcription regulation</keyword>
<keyword evidence="2" id="KW-0238">DNA-binding</keyword>
<dbReference type="SMART" id="SM00347">
    <property type="entry name" value="HTH_MARR"/>
    <property type="match status" value="1"/>
</dbReference>
<dbReference type="GO" id="GO:0003677">
    <property type="term" value="F:DNA binding"/>
    <property type="evidence" value="ECO:0007669"/>
    <property type="project" value="UniProtKB-KW"/>
</dbReference>
<dbReference type="Pfam" id="PF01047">
    <property type="entry name" value="MarR"/>
    <property type="match status" value="1"/>
</dbReference>
<dbReference type="AlphaFoldDB" id="A0A1J5RL98"/>
<dbReference type="PANTHER" id="PTHR33164">
    <property type="entry name" value="TRANSCRIPTIONAL REGULATOR, MARR FAMILY"/>
    <property type="match status" value="1"/>
</dbReference>
<protein>
    <submittedName>
        <fullName evidence="5">HTH-type transcriptional repressor NicR</fullName>
    </submittedName>
</protein>
<feature type="domain" description="HTH marR-type" evidence="4">
    <location>
        <begin position="33"/>
        <end position="165"/>
    </location>
</feature>
<name>A0A1J5RL98_9ZZZZ</name>
<evidence type="ECO:0000313" key="5">
    <source>
        <dbReference type="EMBL" id="OIQ88925.1"/>
    </source>
</evidence>
<dbReference type="InterPro" id="IPR036390">
    <property type="entry name" value="WH_DNA-bd_sf"/>
</dbReference>
<organism evidence="5">
    <name type="scientific">mine drainage metagenome</name>
    <dbReference type="NCBI Taxonomy" id="410659"/>
    <lineage>
        <taxon>unclassified sequences</taxon>
        <taxon>metagenomes</taxon>
        <taxon>ecological metagenomes</taxon>
    </lineage>
</organism>
<reference evidence="5" key="1">
    <citation type="submission" date="2016-10" db="EMBL/GenBank/DDBJ databases">
        <title>Sequence of Gallionella enrichment culture.</title>
        <authorList>
            <person name="Poehlein A."/>
            <person name="Muehling M."/>
            <person name="Daniel R."/>
        </authorList>
    </citation>
    <scope>NUCLEOTIDE SEQUENCE</scope>
</reference>
<dbReference type="GO" id="GO:0006950">
    <property type="term" value="P:response to stress"/>
    <property type="evidence" value="ECO:0007669"/>
    <property type="project" value="TreeGrafter"/>
</dbReference>
<dbReference type="InterPro" id="IPR039422">
    <property type="entry name" value="MarR/SlyA-like"/>
</dbReference>
<dbReference type="InterPro" id="IPR023187">
    <property type="entry name" value="Tscrpt_reg_MarR-type_CS"/>
</dbReference>
<keyword evidence="3" id="KW-0804">Transcription</keyword>
<evidence type="ECO:0000256" key="3">
    <source>
        <dbReference type="ARBA" id="ARBA00023163"/>
    </source>
</evidence>
<dbReference type="PROSITE" id="PS01117">
    <property type="entry name" value="HTH_MARR_1"/>
    <property type="match status" value="1"/>
</dbReference>
<evidence type="ECO:0000256" key="2">
    <source>
        <dbReference type="ARBA" id="ARBA00023125"/>
    </source>
</evidence>
<dbReference type="InterPro" id="IPR000835">
    <property type="entry name" value="HTH_MarR-typ"/>
</dbReference>
<dbReference type="PROSITE" id="PS50995">
    <property type="entry name" value="HTH_MARR_2"/>
    <property type="match status" value="1"/>
</dbReference>
<comment type="caution">
    <text evidence="5">The sequence shown here is derived from an EMBL/GenBank/DDBJ whole genome shotgun (WGS) entry which is preliminary data.</text>
</comment>
<evidence type="ECO:0000259" key="4">
    <source>
        <dbReference type="PROSITE" id="PS50995"/>
    </source>
</evidence>
<evidence type="ECO:0000256" key="1">
    <source>
        <dbReference type="ARBA" id="ARBA00023015"/>
    </source>
</evidence>
<sequence length="195" mass="21115">MTNRSWQVVTPNTVARGGTAPEVAPGEPRALVPSELRYLVVATQREGNRVFARAVGDLGLTPSHAEILAVLDEFGPMSLRDLGEMIVCEASAPSRIVDTLVRRGLVERTSDPADRRAIIISLTDAARAKLPALREIERQVDHATADQLTPDQQAMVAAVLRGFLTGTEAGDALERRFARKARSARHPLPAEPAVR</sequence>
<dbReference type="Gene3D" id="1.10.10.10">
    <property type="entry name" value="Winged helix-like DNA-binding domain superfamily/Winged helix DNA-binding domain"/>
    <property type="match status" value="1"/>
</dbReference>
<dbReference type="PANTHER" id="PTHR33164:SF99">
    <property type="entry name" value="MARR FAMILY REGULATORY PROTEIN"/>
    <property type="match status" value="1"/>
</dbReference>
<gene>
    <name evidence="5" type="primary">nicR_3</name>
    <name evidence="5" type="ORF">GALL_292040</name>
</gene>
<dbReference type="InterPro" id="IPR036388">
    <property type="entry name" value="WH-like_DNA-bd_sf"/>
</dbReference>
<dbReference type="GO" id="GO:0003700">
    <property type="term" value="F:DNA-binding transcription factor activity"/>
    <property type="evidence" value="ECO:0007669"/>
    <property type="project" value="InterPro"/>
</dbReference>